<feature type="compositionally biased region" description="Low complexity" evidence="1">
    <location>
        <begin position="241"/>
        <end position="262"/>
    </location>
</feature>
<dbReference type="STRING" id="196109.A0A136IQN0"/>
<evidence type="ECO:0000313" key="3">
    <source>
        <dbReference type="EMBL" id="KXJ87232.1"/>
    </source>
</evidence>
<feature type="region of interest" description="Disordered" evidence="1">
    <location>
        <begin position="238"/>
        <end position="262"/>
    </location>
</feature>
<dbReference type="Proteomes" id="UP000070501">
    <property type="component" value="Unassembled WGS sequence"/>
</dbReference>
<sequence>MASSAPVSVLDTIVSRIDRAGLPHPSGALLECFVRESMNPAQAGQYLALRLDAGQAAEVVEDWKYIVGCPLRESDRAEIARRDGHRCCITGNTGTSRDPLSVVPILVTPFGWNTEKRDIMEMLGAFFGPQYRDWWLTEVTRVGMLRPHQDHWLVQKSAAAAFAAGRVRLNRLQQSMIEYEARDVLMGPEDPLPMQGKFPLLGDHSRSGIQKVDPRFVGTAARMSKSIRLLELSDTLAQDATPQHPQHSSQPSPSPQTCPSTTSNTWAPGFALRCWLSCPSRLRLFVYQVLQRIGKRLYGTPQDMATVQRLPFGLYLKYNREPDEALNEHAALNLASLHTSIPVPRPIDVIIEPPAPRQPGTETAPLLDAPSSSDAFVVITRLPGFPLWQCQELLADRDCEAIVLQLAHYMTELRAIPRSPASSSPTTGKDSPSTLICSATGGPVRDPRVRGGQAVGPCSDEASFNQNMRFPNDPTRQGHGIVFTHADLNPRNILVDRCVRDDGTRGWTVTGIVDWETAGWFPEYWDCTKAQFEGFRWTRRYNRMMRKVFEGFGGYAAELEIERRSWESGDGV</sequence>
<dbReference type="OrthoDB" id="3250044at2759"/>
<proteinExistence type="predicted"/>
<dbReference type="Gene3D" id="3.90.1200.10">
    <property type="match status" value="1"/>
</dbReference>
<evidence type="ECO:0000259" key="2">
    <source>
        <dbReference type="Pfam" id="PF01636"/>
    </source>
</evidence>
<dbReference type="PANTHER" id="PTHR21310">
    <property type="entry name" value="AMINOGLYCOSIDE PHOSPHOTRANSFERASE-RELATED-RELATED"/>
    <property type="match status" value="1"/>
</dbReference>
<keyword evidence="4" id="KW-1185">Reference proteome</keyword>
<reference evidence="4" key="1">
    <citation type="submission" date="2016-02" db="EMBL/GenBank/DDBJ databases">
        <title>Draft genome sequence of Microdochium bolleyi, a fungal endophyte of beachgrass.</title>
        <authorList>
            <consortium name="DOE Joint Genome Institute"/>
            <person name="David A.S."/>
            <person name="May G."/>
            <person name="Haridas S."/>
            <person name="Lim J."/>
            <person name="Wang M."/>
            <person name="Labutti K."/>
            <person name="Lipzen A."/>
            <person name="Barry K."/>
            <person name="Grigoriev I.V."/>
        </authorList>
    </citation>
    <scope>NUCLEOTIDE SEQUENCE [LARGE SCALE GENOMIC DNA]</scope>
    <source>
        <strain evidence="4">J235TASD1</strain>
    </source>
</reference>
<organism evidence="3 4">
    <name type="scientific">Microdochium bolleyi</name>
    <dbReference type="NCBI Taxonomy" id="196109"/>
    <lineage>
        <taxon>Eukaryota</taxon>
        <taxon>Fungi</taxon>
        <taxon>Dikarya</taxon>
        <taxon>Ascomycota</taxon>
        <taxon>Pezizomycotina</taxon>
        <taxon>Sordariomycetes</taxon>
        <taxon>Xylariomycetidae</taxon>
        <taxon>Xylariales</taxon>
        <taxon>Microdochiaceae</taxon>
        <taxon>Microdochium</taxon>
    </lineage>
</organism>
<feature type="domain" description="Aminoglycoside phosphotransferase" evidence="2">
    <location>
        <begin position="321"/>
        <end position="535"/>
    </location>
</feature>
<dbReference type="InterPro" id="IPR011009">
    <property type="entry name" value="Kinase-like_dom_sf"/>
</dbReference>
<dbReference type="Pfam" id="PF01636">
    <property type="entry name" value="APH"/>
    <property type="match status" value="1"/>
</dbReference>
<evidence type="ECO:0000256" key="1">
    <source>
        <dbReference type="SAM" id="MobiDB-lite"/>
    </source>
</evidence>
<dbReference type="CDD" id="cd05120">
    <property type="entry name" value="APH_ChoK_like"/>
    <property type="match status" value="1"/>
</dbReference>
<dbReference type="EMBL" id="KQ964263">
    <property type="protein sequence ID" value="KXJ87232.1"/>
    <property type="molecule type" value="Genomic_DNA"/>
</dbReference>
<dbReference type="InParanoid" id="A0A136IQN0"/>
<dbReference type="PANTHER" id="PTHR21310:SF58">
    <property type="entry name" value="AMINOGLYCOSIDE PHOSPHOTRANSFERASE DOMAIN-CONTAINING PROTEIN"/>
    <property type="match status" value="1"/>
</dbReference>
<gene>
    <name evidence="3" type="ORF">Micbo1qcDRAFT_190271</name>
</gene>
<protein>
    <recommendedName>
        <fullName evidence="2">Aminoglycoside phosphotransferase domain-containing protein</fullName>
    </recommendedName>
</protein>
<accession>A0A136IQN0</accession>
<evidence type="ECO:0000313" key="4">
    <source>
        <dbReference type="Proteomes" id="UP000070501"/>
    </source>
</evidence>
<dbReference type="InterPro" id="IPR002575">
    <property type="entry name" value="Aminoglycoside_PTrfase"/>
</dbReference>
<dbReference type="AlphaFoldDB" id="A0A136IQN0"/>
<dbReference type="SUPFAM" id="SSF56112">
    <property type="entry name" value="Protein kinase-like (PK-like)"/>
    <property type="match status" value="1"/>
</dbReference>
<dbReference type="InterPro" id="IPR051678">
    <property type="entry name" value="AGP_Transferase"/>
</dbReference>
<name>A0A136IQN0_9PEZI</name>